<dbReference type="PRINTS" id="PR01590">
    <property type="entry name" value="HTHFIS"/>
</dbReference>
<dbReference type="Gene3D" id="3.40.50.300">
    <property type="entry name" value="P-loop containing nucleotide triphosphate hydrolases"/>
    <property type="match status" value="1"/>
</dbReference>
<accession>Q315D6</accession>
<evidence type="ECO:0000313" key="9">
    <source>
        <dbReference type="Proteomes" id="UP000002710"/>
    </source>
</evidence>
<gene>
    <name evidence="8" type="ordered locus">Dde_0659</name>
</gene>
<dbReference type="AlphaFoldDB" id="Q315D6"/>
<proteinExistence type="predicted"/>
<dbReference type="KEGG" id="dde:Dde_0659"/>
<dbReference type="SUPFAM" id="SSF52540">
    <property type="entry name" value="P-loop containing nucleoside triphosphate hydrolases"/>
    <property type="match status" value="1"/>
</dbReference>
<dbReference type="InterPro" id="IPR009057">
    <property type="entry name" value="Homeodomain-like_sf"/>
</dbReference>
<evidence type="ECO:0000256" key="5">
    <source>
        <dbReference type="ARBA" id="ARBA00023163"/>
    </source>
</evidence>
<evidence type="ECO:0000256" key="4">
    <source>
        <dbReference type="ARBA" id="ARBA00023125"/>
    </source>
</evidence>
<evidence type="ECO:0000256" key="1">
    <source>
        <dbReference type="ARBA" id="ARBA00022741"/>
    </source>
</evidence>
<dbReference type="GO" id="GO:0043565">
    <property type="term" value="F:sequence-specific DNA binding"/>
    <property type="evidence" value="ECO:0007669"/>
    <property type="project" value="InterPro"/>
</dbReference>
<keyword evidence="3" id="KW-0805">Transcription regulation</keyword>
<dbReference type="Gene3D" id="3.30.450.20">
    <property type="entry name" value="PAS domain"/>
    <property type="match status" value="1"/>
</dbReference>
<evidence type="ECO:0000313" key="8">
    <source>
        <dbReference type="EMBL" id="ABB37460.1"/>
    </source>
</evidence>
<dbReference type="NCBIfam" id="TIGR00229">
    <property type="entry name" value="sensory_box"/>
    <property type="match status" value="1"/>
</dbReference>
<name>Q315D6_OLEA2</name>
<protein>
    <submittedName>
        <fullName evidence="8">PAS modulated sigma54 specific transcriptional regulator, Fis family</fullName>
    </submittedName>
</protein>
<keyword evidence="5" id="KW-0804">Transcription</keyword>
<dbReference type="Pfam" id="PF25601">
    <property type="entry name" value="AAA_lid_14"/>
    <property type="match status" value="1"/>
</dbReference>
<dbReference type="InterPro" id="IPR058031">
    <property type="entry name" value="AAA_lid_NorR"/>
</dbReference>
<dbReference type="FunFam" id="3.40.50.300:FF:000006">
    <property type="entry name" value="DNA-binding transcriptional regulator NtrC"/>
    <property type="match status" value="1"/>
</dbReference>
<evidence type="ECO:0000256" key="3">
    <source>
        <dbReference type="ARBA" id="ARBA00023015"/>
    </source>
</evidence>
<evidence type="ECO:0000259" key="6">
    <source>
        <dbReference type="PROSITE" id="PS50045"/>
    </source>
</evidence>
<feature type="domain" description="Sigma-54 factor interaction" evidence="6">
    <location>
        <begin position="147"/>
        <end position="376"/>
    </location>
</feature>
<sequence>MTGTSSCSDLVAEVVATISEGLMLVSPQGKIEMVNPALERLTGYSAAELTGQPCTVLGCGACDEARRGASGWCRLFERGTESSRRCDIVRKDGVRVPVSKNARVVRKDGRVAGAVETFTDMSEVVERDRRIEALARMLDRADGFAGMVGVSPAMQRVYRIVERAADSDAPVLILGPSGCGKELAARAVHDLGHRANGPYVPLNCSALNESLLESELFGHARGSFSGAVRDRQGRFEAAHGGDLFLDEVGDLPLATQVKLLRVLETKHIERVGENRSRAVDVRIICATHRDLGSLVRTGQFREDLLFRINVIPVVLPALRQRAEDIPLLAAHFVAGIRQRTGKDIEGFTPDAMHRLTAYDWPGNVRELRSAVEYAFVLADRGRLGVEHLPAHITGTRAECCPQTLHVASFAGEDLAAQQAEQRNQEHDELLRALRRTGGNMAAAARLLGVHRGTVRNRMLKYGMNLRKEIRDGTTEG</sequence>
<dbReference type="SUPFAM" id="SSF46689">
    <property type="entry name" value="Homeodomain-like"/>
    <property type="match status" value="1"/>
</dbReference>
<dbReference type="InterPro" id="IPR002197">
    <property type="entry name" value="HTH_Fis"/>
</dbReference>
<dbReference type="InterPro" id="IPR002078">
    <property type="entry name" value="Sigma_54_int"/>
</dbReference>
<dbReference type="Proteomes" id="UP000002710">
    <property type="component" value="Chromosome"/>
</dbReference>
<keyword evidence="2" id="KW-0067">ATP-binding</keyword>
<evidence type="ECO:0000259" key="7">
    <source>
        <dbReference type="PROSITE" id="PS50112"/>
    </source>
</evidence>
<dbReference type="PANTHER" id="PTHR32071:SF117">
    <property type="entry name" value="PTS-DEPENDENT DIHYDROXYACETONE KINASE OPERON REGULATORY PROTEIN-RELATED"/>
    <property type="match status" value="1"/>
</dbReference>
<reference evidence="8 9" key="1">
    <citation type="journal article" date="2011" name="J. Bacteriol.">
        <title>Complete genome sequence and updated annotation of Desulfovibrio alaskensis G20.</title>
        <authorList>
            <person name="Hauser L.J."/>
            <person name="Land M.L."/>
            <person name="Brown S.D."/>
            <person name="Larimer F."/>
            <person name="Keller K.L."/>
            <person name="Rapp-Giles B.J."/>
            <person name="Price M.N."/>
            <person name="Lin M."/>
            <person name="Bruce D.C."/>
            <person name="Detter J.C."/>
            <person name="Tapia R."/>
            <person name="Han C.S."/>
            <person name="Goodwin L.A."/>
            <person name="Cheng J.F."/>
            <person name="Pitluck S."/>
            <person name="Copeland A."/>
            <person name="Lucas S."/>
            <person name="Nolan M."/>
            <person name="Lapidus A.L."/>
            <person name="Palumbo A.V."/>
            <person name="Wall J.D."/>
        </authorList>
    </citation>
    <scope>NUCLEOTIDE SEQUENCE [LARGE SCALE GENOMIC DNA]</scope>
    <source>
        <strain evidence="9">ATCC BAA 1058 / DSM 17464 / G20</strain>
    </source>
</reference>
<dbReference type="Gene3D" id="1.10.10.60">
    <property type="entry name" value="Homeodomain-like"/>
    <property type="match status" value="1"/>
</dbReference>
<dbReference type="Pfam" id="PF00158">
    <property type="entry name" value="Sigma54_activat"/>
    <property type="match status" value="1"/>
</dbReference>
<dbReference type="Gene3D" id="1.10.8.60">
    <property type="match status" value="1"/>
</dbReference>
<dbReference type="PROSITE" id="PS50045">
    <property type="entry name" value="SIGMA54_INTERACT_4"/>
    <property type="match status" value="1"/>
</dbReference>
<dbReference type="SMART" id="SM00091">
    <property type="entry name" value="PAS"/>
    <property type="match status" value="1"/>
</dbReference>
<dbReference type="RefSeq" id="WP_011366752.1">
    <property type="nucleotide sequence ID" value="NC_007519.1"/>
</dbReference>
<keyword evidence="4" id="KW-0238">DNA-binding</keyword>
<dbReference type="InterPro" id="IPR000014">
    <property type="entry name" value="PAS"/>
</dbReference>
<organism evidence="8 9">
    <name type="scientific">Oleidesulfovibrio alaskensis (strain ATCC BAA-1058 / DSM 17464 / G20)</name>
    <name type="common">Desulfovibrio alaskensis</name>
    <dbReference type="NCBI Taxonomy" id="207559"/>
    <lineage>
        <taxon>Bacteria</taxon>
        <taxon>Pseudomonadati</taxon>
        <taxon>Thermodesulfobacteriota</taxon>
        <taxon>Desulfovibrionia</taxon>
        <taxon>Desulfovibrionales</taxon>
        <taxon>Desulfovibrionaceae</taxon>
        <taxon>Oleidesulfovibrio</taxon>
    </lineage>
</organism>
<dbReference type="SMART" id="SM00382">
    <property type="entry name" value="AAA"/>
    <property type="match status" value="1"/>
</dbReference>
<evidence type="ECO:0000256" key="2">
    <source>
        <dbReference type="ARBA" id="ARBA00022840"/>
    </source>
</evidence>
<dbReference type="InterPro" id="IPR035965">
    <property type="entry name" value="PAS-like_dom_sf"/>
</dbReference>
<dbReference type="eggNOG" id="COG3829">
    <property type="taxonomic scope" value="Bacteria"/>
</dbReference>
<dbReference type="Pfam" id="PF02954">
    <property type="entry name" value="HTH_8"/>
    <property type="match status" value="1"/>
</dbReference>
<feature type="domain" description="PAS" evidence="7">
    <location>
        <begin position="7"/>
        <end position="52"/>
    </location>
</feature>
<dbReference type="InterPro" id="IPR027417">
    <property type="entry name" value="P-loop_NTPase"/>
</dbReference>
<dbReference type="SUPFAM" id="SSF55785">
    <property type="entry name" value="PYP-like sensor domain (PAS domain)"/>
    <property type="match status" value="1"/>
</dbReference>
<dbReference type="GO" id="GO:0006355">
    <property type="term" value="P:regulation of DNA-templated transcription"/>
    <property type="evidence" value="ECO:0007669"/>
    <property type="project" value="InterPro"/>
</dbReference>
<keyword evidence="9" id="KW-1185">Reference proteome</keyword>
<dbReference type="STRING" id="207559.Dde_0659"/>
<dbReference type="Pfam" id="PF13426">
    <property type="entry name" value="PAS_9"/>
    <property type="match status" value="1"/>
</dbReference>
<dbReference type="PROSITE" id="PS50112">
    <property type="entry name" value="PAS"/>
    <property type="match status" value="1"/>
</dbReference>
<dbReference type="InterPro" id="IPR003593">
    <property type="entry name" value="AAA+_ATPase"/>
</dbReference>
<dbReference type="GO" id="GO:0005524">
    <property type="term" value="F:ATP binding"/>
    <property type="evidence" value="ECO:0007669"/>
    <property type="project" value="UniProtKB-KW"/>
</dbReference>
<dbReference type="HOGENOM" id="CLU_000445_8_1_7"/>
<dbReference type="PANTHER" id="PTHR32071">
    <property type="entry name" value="TRANSCRIPTIONAL REGULATORY PROTEIN"/>
    <property type="match status" value="1"/>
</dbReference>
<keyword evidence="1" id="KW-0547">Nucleotide-binding</keyword>
<dbReference type="CDD" id="cd00130">
    <property type="entry name" value="PAS"/>
    <property type="match status" value="1"/>
</dbReference>
<dbReference type="EMBL" id="CP000112">
    <property type="protein sequence ID" value="ABB37460.1"/>
    <property type="molecule type" value="Genomic_DNA"/>
</dbReference>
<dbReference type="CDD" id="cd00009">
    <property type="entry name" value="AAA"/>
    <property type="match status" value="1"/>
</dbReference>